<accession>A0ACC1IH09</accession>
<sequence length="314" mass="34917">MSNDAPFDPNSEDMPDLYTVLQVTRTATDAELRTAYRKLALLTHPDKHSHLDASSDEAKAKTKQFQKIGFAYSVLKDTQKRKIYDQTGSLAVPILEEGKDWDAYFRQLWTGVVDAQTIAQFAKVYKGSEEERGDILAAYRLHEGDIGLILTEVMLAEVEDEPRFVDIIEAAIDAKEAKRTRAYTKSKKLATKRKADAEDEAVEAEALRKELGLDDQLRKAKANSKANSKAKGGSKRNRGGASDDDEGDESAIKALIRQRTNSRMSSVIASIEEKYTKKPASKKGKGGSKKQAPKFLEPSEEEFQALQAKMLAKK</sequence>
<protein>
    <submittedName>
        <fullName evidence="1">Uncharacterized protein</fullName>
    </submittedName>
</protein>
<dbReference type="Proteomes" id="UP001150581">
    <property type="component" value="Unassembled WGS sequence"/>
</dbReference>
<comment type="caution">
    <text evidence="1">The sequence shown here is derived from an EMBL/GenBank/DDBJ whole genome shotgun (WGS) entry which is preliminary data.</text>
</comment>
<gene>
    <name evidence="1" type="ORF">LPJ66_005941</name>
</gene>
<proteinExistence type="predicted"/>
<dbReference type="EMBL" id="JANBPG010000881">
    <property type="protein sequence ID" value="KAJ1893126.1"/>
    <property type="molecule type" value="Genomic_DNA"/>
</dbReference>
<reference evidence="1" key="1">
    <citation type="submission" date="2022-07" db="EMBL/GenBank/DDBJ databases">
        <title>Phylogenomic reconstructions and comparative analyses of Kickxellomycotina fungi.</title>
        <authorList>
            <person name="Reynolds N.K."/>
            <person name="Stajich J.E."/>
            <person name="Barry K."/>
            <person name="Grigoriev I.V."/>
            <person name="Crous P."/>
            <person name="Smith M.E."/>
        </authorList>
    </citation>
    <scope>NUCLEOTIDE SEQUENCE</scope>
    <source>
        <strain evidence="1">Benny 63K</strain>
    </source>
</reference>
<organism evidence="1 2">
    <name type="scientific">Kickxella alabastrina</name>
    <dbReference type="NCBI Taxonomy" id="61397"/>
    <lineage>
        <taxon>Eukaryota</taxon>
        <taxon>Fungi</taxon>
        <taxon>Fungi incertae sedis</taxon>
        <taxon>Zoopagomycota</taxon>
        <taxon>Kickxellomycotina</taxon>
        <taxon>Kickxellomycetes</taxon>
        <taxon>Kickxellales</taxon>
        <taxon>Kickxellaceae</taxon>
        <taxon>Kickxella</taxon>
    </lineage>
</organism>
<evidence type="ECO:0000313" key="1">
    <source>
        <dbReference type="EMBL" id="KAJ1893126.1"/>
    </source>
</evidence>
<evidence type="ECO:0000313" key="2">
    <source>
        <dbReference type="Proteomes" id="UP001150581"/>
    </source>
</evidence>
<name>A0ACC1IH09_9FUNG</name>
<keyword evidence="2" id="KW-1185">Reference proteome</keyword>